<accession>A0A9P6LWN3</accession>
<organism evidence="2 3">
    <name type="scientific">Modicella reniformis</name>
    <dbReference type="NCBI Taxonomy" id="1440133"/>
    <lineage>
        <taxon>Eukaryota</taxon>
        <taxon>Fungi</taxon>
        <taxon>Fungi incertae sedis</taxon>
        <taxon>Mucoromycota</taxon>
        <taxon>Mortierellomycotina</taxon>
        <taxon>Mortierellomycetes</taxon>
        <taxon>Mortierellales</taxon>
        <taxon>Mortierellaceae</taxon>
        <taxon>Modicella</taxon>
    </lineage>
</organism>
<feature type="compositionally biased region" description="Polar residues" evidence="1">
    <location>
        <begin position="52"/>
        <end position="77"/>
    </location>
</feature>
<protein>
    <submittedName>
        <fullName evidence="2">Uncharacterized protein</fullName>
    </submittedName>
</protein>
<feature type="region of interest" description="Disordered" evidence="1">
    <location>
        <begin position="1"/>
        <end position="27"/>
    </location>
</feature>
<feature type="non-terminal residue" evidence="2">
    <location>
        <position position="330"/>
    </location>
</feature>
<dbReference type="AlphaFoldDB" id="A0A9P6LWN3"/>
<proteinExistence type="predicted"/>
<evidence type="ECO:0000256" key="1">
    <source>
        <dbReference type="SAM" id="MobiDB-lite"/>
    </source>
</evidence>
<comment type="caution">
    <text evidence="2">The sequence shown here is derived from an EMBL/GenBank/DDBJ whole genome shotgun (WGS) entry which is preliminary data.</text>
</comment>
<name>A0A9P6LWN3_9FUNG</name>
<feature type="region of interest" description="Disordered" evidence="1">
    <location>
        <begin position="49"/>
        <end position="216"/>
    </location>
</feature>
<gene>
    <name evidence="2" type="ORF">BGZ65_009505</name>
</gene>
<dbReference type="OrthoDB" id="10682143at2759"/>
<reference evidence="2" key="1">
    <citation type="journal article" date="2020" name="Fungal Divers.">
        <title>Resolving the Mortierellaceae phylogeny through synthesis of multi-gene phylogenetics and phylogenomics.</title>
        <authorList>
            <person name="Vandepol N."/>
            <person name="Liber J."/>
            <person name="Desiro A."/>
            <person name="Na H."/>
            <person name="Kennedy M."/>
            <person name="Barry K."/>
            <person name="Grigoriev I.V."/>
            <person name="Miller A.N."/>
            <person name="O'Donnell K."/>
            <person name="Stajich J.E."/>
            <person name="Bonito G."/>
        </authorList>
    </citation>
    <scope>NUCLEOTIDE SEQUENCE</scope>
    <source>
        <strain evidence="2">MES-2147</strain>
    </source>
</reference>
<sequence length="330" mass="36381">MEPSPPSSTPDLESGNIRRGPDSRGLTTRVASFQGSHIDTHFAHRTIVMEPQQLSSPPNSASTPSQSPSIDTTLQLISPSASSTTTSSQHADSRRLSMSEPAISQSTIAEIHKRRAPGSPLQRVRPLTQAHSERSRSMLTVRHLRREQTRQGANSEMEQVSKYPEHYQGESSAHRSIMMKSQISDGDSFWKEDPNDPDPVPENKANKRPKAELRGEIGRRARQSVWGNRKISLRRYSTSSMIGNLTLSSHQEVSKDNVQGVQNIFEDGLLNDEDATAINSSDPVQTPVMKESSRRPLTDISSNMGVEVLAAPVPPSVVPLTPLMTRPPMR</sequence>
<evidence type="ECO:0000313" key="2">
    <source>
        <dbReference type="EMBL" id="KAF9946663.1"/>
    </source>
</evidence>
<feature type="compositionally biased region" description="Low complexity" evidence="1">
    <location>
        <begin position="78"/>
        <end position="88"/>
    </location>
</feature>
<dbReference type="Proteomes" id="UP000749646">
    <property type="component" value="Unassembled WGS sequence"/>
</dbReference>
<evidence type="ECO:0000313" key="3">
    <source>
        <dbReference type="Proteomes" id="UP000749646"/>
    </source>
</evidence>
<dbReference type="EMBL" id="JAAAHW010007714">
    <property type="protein sequence ID" value="KAF9946663.1"/>
    <property type="molecule type" value="Genomic_DNA"/>
</dbReference>
<keyword evidence="3" id="KW-1185">Reference proteome</keyword>